<dbReference type="KEGG" id="rmar:GBA65_02415"/>
<dbReference type="Pfam" id="PF00027">
    <property type="entry name" value="cNMP_binding"/>
    <property type="match status" value="1"/>
</dbReference>
<evidence type="ECO:0000256" key="1">
    <source>
        <dbReference type="ARBA" id="ARBA00023015"/>
    </source>
</evidence>
<dbReference type="PANTHER" id="PTHR24567">
    <property type="entry name" value="CRP FAMILY TRANSCRIPTIONAL REGULATORY PROTEIN"/>
    <property type="match status" value="1"/>
</dbReference>
<dbReference type="GO" id="GO:0003700">
    <property type="term" value="F:DNA-binding transcription factor activity"/>
    <property type="evidence" value="ECO:0007669"/>
    <property type="project" value="TreeGrafter"/>
</dbReference>
<dbReference type="PRINTS" id="PR00034">
    <property type="entry name" value="HTHCRP"/>
</dbReference>
<evidence type="ECO:0000259" key="4">
    <source>
        <dbReference type="PROSITE" id="PS50042"/>
    </source>
</evidence>
<evidence type="ECO:0000313" key="7">
    <source>
        <dbReference type="Proteomes" id="UP000502706"/>
    </source>
</evidence>
<dbReference type="CDD" id="cd00038">
    <property type="entry name" value="CAP_ED"/>
    <property type="match status" value="1"/>
</dbReference>
<protein>
    <submittedName>
        <fullName evidence="6">Helix-turn-helix domain-containing protein</fullName>
    </submittedName>
</protein>
<dbReference type="SUPFAM" id="SSF51206">
    <property type="entry name" value="cAMP-binding domain-like"/>
    <property type="match status" value="1"/>
</dbReference>
<dbReference type="InterPro" id="IPR012318">
    <property type="entry name" value="HTH_CRP"/>
</dbReference>
<proteinExistence type="predicted"/>
<dbReference type="InterPro" id="IPR018490">
    <property type="entry name" value="cNMP-bd_dom_sf"/>
</dbReference>
<keyword evidence="1" id="KW-0805">Transcription regulation</keyword>
<sequence length="250" mass="26936">MYGENAPPSWARLPGARCRAVEHLTKLEGLQEFELLAGLEEGFFQSIAISAEVLEIGAGTAIYREGQPSGAVYFMREGRVKLHRTSGGPKSRDQILGVVGDGSVLGLASALEGKPQSHGASALTDCVLYAVFRDDLVNLVLAHPEAALRLAQALAARNRELEDLVGDLVFHSAPQRVARMLLNLATEEGRVTKRGVVFEPSLSRQEMAEATGISREALSRALSRLAQEGILSLDGKTITILKPVELRART</sequence>
<reference evidence="6 7" key="1">
    <citation type="submission" date="2019-10" db="EMBL/GenBank/DDBJ databases">
        <title>Rubrobacter sp nov SCSIO 52915 isolated from a deep-sea sediment in the South China Sea.</title>
        <authorList>
            <person name="Chen R.W."/>
        </authorList>
    </citation>
    <scope>NUCLEOTIDE SEQUENCE [LARGE SCALE GENOMIC DNA]</scope>
    <source>
        <strain evidence="6 7">SCSIO 52915</strain>
    </source>
</reference>
<dbReference type="SUPFAM" id="SSF46785">
    <property type="entry name" value="Winged helix' DNA-binding domain"/>
    <property type="match status" value="1"/>
</dbReference>
<dbReference type="Gene3D" id="2.60.120.10">
    <property type="entry name" value="Jelly Rolls"/>
    <property type="match status" value="1"/>
</dbReference>
<evidence type="ECO:0000256" key="3">
    <source>
        <dbReference type="ARBA" id="ARBA00023163"/>
    </source>
</evidence>
<dbReference type="EMBL" id="CP045121">
    <property type="protein sequence ID" value="QIN77548.1"/>
    <property type="molecule type" value="Genomic_DNA"/>
</dbReference>
<evidence type="ECO:0000256" key="2">
    <source>
        <dbReference type="ARBA" id="ARBA00023125"/>
    </source>
</evidence>
<dbReference type="InterPro" id="IPR000595">
    <property type="entry name" value="cNMP-bd_dom"/>
</dbReference>
<dbReference type="GO" id="GO:0005829">
    <property type="term" value="C:cytosol"/>
    <property type="evidence" value="ECO:0007669"/>
    <property type="project" value="TreeGrafter"/>
</dbReference>
<keyword evidence="3" id="KW-0804">Transcription</keyword>
<keyword evidence="7" id="KW-1185">Reference proteome</keyword>
<dbReference type="InterPro" id="IPR036390">
    <property type="entry name" value="WH_DNA-bd_sf"/>
</dbReference>
<dbReference type="PROSITE" id="PS51063">
    <property type="entry name" value="HTH_CRP_2"/>
    <property type="match status" value="1"/>
</dbReference>
<dbReference type="InterPro" id="IPR050397">
    <property type="entry name" value="Env_Response_Regulators"/>
</dbReference>
<dbReference type="InterPro" id="IPR014710">
    <property type="entry name" value="RmlC-like_jellyroll"/>
</dbReference>
<dbReference type="AlphaFoldDB" id="A0A6G8PSS3"/>
<organism evidence="6 7">
    <name type="scientific">Rubrobacter marinus</name>
    <dbReference type="NCBI Taxonomy" id="2653852"/>
    <lineage>
        <taxon>Bacteria</taxon>
        <taxon>Bacillati</taxon>
        <taxon>Actinomycetota</taxon>
        <taxon>Rubrobacteria</taxon>
        <taxon>Rubrobacterales</taxon>
        <taxon>Rubrobacteraceae</taxon>
        <taxon>Rubrobacter</taxon>
    </lineage>
</organism>
<dbReference type="CDD" id="cd00092">
    <property type="entry name" value="HTH_CRP"/>
    <property type="match status" value="1"/>
</dbReference>
<dbReference type="RefSeq" id="WP_166395229.1">
    <property type="nucleotide sequence ID" value="NZ_CP045121.1"/>
</dbReference>
<gene>
    <name evidence="6" type="ORF">GBA65_02415</name>
</gene>
<dbReference type="GO" id="GO:0003677">
    <property type="term" value="F:DNA binding"/>
    <property type="evidence" value="ECO:0007669"/>
    <property type="project" value="UniProtKB-KW"/>
</dbReference>
<dbReference type="Pfam" id="PF13545">
    <property type="entry name" value="HTH_Crp_2"/>
    <property type="match status" value="1"/>
</dbReference>
<evidence type="ECO:0000313" key="6">
    <source>
        <dbReference type="EMBL" id="QIN77548.1"/>
    </source>
</evidence>
<name>A0A6G8PSS3_9ACTN</name>
<dbReference type="PANTHER" id="PTHR24567:SF74">
    <property type="entry name" value="HTH-TYPE TRANSCRIPTIONAL REGULATOR ARCR"/>
    <property type="match status" value="1"/>
</dbReference>
<dbReference type="SMART" id="SM00100">
    <property type="entry name" value="cNMP"/>
    <property type="match status" value="1"/>
</dbReference>
<accession>A0A6G8PSS3</accession>
<evidence type="ECO:0000259" key="5">
    <source>
        <dbReference type="PROSITE" id="PS51063"/>
    </source>
</evidence>
<dbReference type="SMART" id="SM00419">
    <property type="entry name" value="HTH_CRP"/>
    <property type="match status" value="1"/>
</dbReference>
<dbReference type="Proteomes" id="UP000502706">
    <property type="component" value="Chromosome"/>
</dbReference>
<feature type="domain" description="HTH crp-type" evidence="5">
    <location>
        <begin position="171"/>
        <end position="244"/>
    </location>
</feature>
<keyword evidence="2" id="KW-0238">DNA-binding</keyword>
<feature type="domain" description="Cyclic nucleotide-binding" evidence="4">
    <location>
        <begin position="35"/>
        <end position="157"/>
    </location>
</feature>
<dbReference type="PROSITE" id="PS50042">
    <property type="entry name" value="CNMP_BINDING_3"/>
    <property type="match status" value="1"/>
</dbReference>